<comment type="caution">
    <text evidence="1">The sequence shown here is derived from an EMBL/GenBank/DDBJ whole genome shotgun (WGS) entry which is preliminary data.</text>
</comment>
<protein>
    <submittedName>
        <fullName evidence="1">YheC/YheD family protein</fullName>
    </submittedName>
</protein>
<reference evidence="1 2" key="1">
    <citation type="submission" date="2020-07" db="EMBL/GenBank/DDBJ databases">
        <title>Draft whole-genome sequence of Heliobacterium chlorum DSM 3682, type strain.</title>
        <authorList>
            <person name="Kyndt J.A."/>
            <person name="Meyer T.E."/>
            <person name="Imhoff J.F."/>
        </authorList>
    </citation>
    <scope>NUCLEOTIDE SEQUENCE [LARGE SCALE GENOMIC DNA]</scope>
    <source>
        <strain evidence="1 2">DSM 3682</strain>
    </source>
</reference>
<accession>A0ABR7T0Z1</accession>
<dbReference type="EMBL" id="JACVHF010000002">
    <property type="protein sequence ID" value="MBC9783787.1"/>
    <property type="molecule type" value="Genomic_DNA"/>
</dbReference>
<organism evidence="1 2">
    <name type="scientific">Heliobacterium chlorum</name>
    <dbReference type="NCBI Taxonomy" id="2698"/>
    <lineage>
        <taxon>Bacteria</taxon>
        <taxon>Bacillati</taxon>
        <taxon>Bacillota</taxon>
        <taxon>Clostridia</taxon>
        <taxon>Eubacteriales</taxon>
        <taxon>Heliobacteriaceae</taxon>
        <taxon>Heliobacterium</taxon>
    </lineage>
</organism>
<gene>
    <name evidence="1" type="ORF">H1S01_04580</name>
</gene>
<evidence type="ECO:0000313" key="2">
    <source>
        <dbReference type="Proteomes" id="UP000617402"/>
    </source>
</evidence>
<dbReference type="RefSeq" id="WP_188038914.1">
    <property type="nucleotide sequence ID" value="NZ_JACVHF010000002.1"/>
</dbReference>
<dbReference type="Proteomes" id="UP000617402">
    <property type="component" value="Unassembled WGS sequence"/>
</dbReference>
<name>A0ABR7T0Z1_HELCL</name>
<dbReference type="Gene3D" id="3.30.470.20">
    <property type="entry name" value="ATP-grasp fold, B domain"/>
    <property type="match status" value="1"/>
</dbReference>
<dbReference type="SUPFAM" id="SSF56059">
    <property type="entry name" value="Glutathione synthetase ATP-binding domain-like"/>
    <property type="match status" value="1"/>
</dbReference>
<keyword evidence="2" id="KW-1185">Reference proteome</keyword>
<sequence length="254" mass="29677">MKSQKVSRPELGKWSLWRFFAADPSIRPYLPPTRKFSMTSLKRFLDSYGMVYLKPSAGYGGQGIIKVWQTEKGYSYVRVKGETHRRASFTDLYNSLKRYCFTGNGYIVQKAIDLAHVDGRPFDIRLMMMRQKGAWRYIGALAKVAGENSIVTNYLRSKGQILDIETALQRSELFDAETVAQIMRDMIRLGYKVCRRFDKYKSYWQIGLDLGVDKRGKVWVIEENTGPAHFLFRKLPDKSIYRRIRSIARLRRKK</sequence>
<evidence type="ECO:0000313" key="1">
    <source>
        <dbReference type="EMBL" id="MBC9783787.1"/>
    </source>
</evidence>
<dbReference type="Pfam" id="PF14398">
    <property type="entry name" value="ATPgrasp_YheCD"/>
    <property type="match status" value="1"/>
</dbReference>
<proteinExistence type="predicted"/>
<dbReference type="InterPro" id="IPR026838">
    <property type="entry name" value="YheC/D"/>
</dbReference>